<sequence>MEGGIIRTLYTMEDLRRTGYGCPNPRHGLKLLRWLAKSGIYFDNNGIMRAQFQYNQYGFRYYSNYENILPALQWDQEYFEVGNLNSDGADALPYSVRAAYVHRQGNSYEYNMDRIVVQRRKKSDEIGAVYITEHSRWSGTLNSQNTFRISPDLIRSLQSSSRCTCEGLCLCFCLFIIIFILVMVLLGAISAR</sequence>
<name>A0A3B3R6S1_9TELE</name>
<dbReference type="Ensembl" id="ENSPKIT00000037777.1">
    <property type="protein sequence ID" value="ENSPKIP00000013356.1"/>
    <property type="gene ID" value="ENSPKIG00000000836.1"/>
</dbReference>
<proteinExistence type="predicted"/>
<keyword evidence="1" id="KW-0812">Transmembrane</keyword>
<reference evidence="2" key="1">
    <citation type="submission" date="2025-08" db="UniProtKB">
        <authorList>
            <consortium name="Ensembl"/>
        </authorList>
    </citation>
    <scope>IDENTIFICATION</scope>
</reference>
<evidence type="ECO:0000313" key="2">
    <source>
        <dbReference type="Ensembl" id="ENSPKIP00000013356.1"/>
    </source>
</evidence>
<keyword evidence="3" id="KW-1185">Reference proteome</keyword>
<feature type="transmembrane region" description="Helical" evidence="1">
    <location>
        <begin position="167"/>
        <end position="189"/>
    </location>
</feature>
<dbReference type="GeneTree" id="ENSGT00730000111690"/>
<dbReference type="PANTHER" id="PTHR38706:SF2">
    <property type="match status" value="1"/>
</dbReference>
<dbReference type="STRING" id="1676925.ENSPKIP00000013356"/>
<dbReference type="Proteomes" id="UP000261540">
    <property type="component" value="Unplaced"/>
</dbReference>
<evidence type="ECO:0000256" key="1">
    <source>
        <dbReference type="SAM" id="Phobius"/>
    </source>
</evidence>
<organism evidence="2 3">
    <name type="scientific">Paramormyrops kingsleyae</name>
    <dbReference type="NCBI Taxonomy" id="1676925"/>
    <lineage>
        <taxon>Eukaryota</taxon>
        <taxon>Metazoa</taxon>
        <taxon>Chordata</taxon>
        <taxon>Craniata</taxon>
        <taxon>Vertebrata</taxon>
        <taxon>Euteleostomi</taxon>
        <taxon>Actinopterygii</taxon>
        <taxon>Neopterygii</taxon>
        <taxon>Teleostei</taxon>
        <taxon>Osteoglossocephala</taxon>
        <taxon>Osteoglossomorpha</taxon>
        <taxon>Osteoglossiformes</taxon>
        <taxon>Mormyridae</taxon>
        <taxon>Paramormyrops</taxon>
    </lineage>
</organism>
<dbReference type="PANTHER" id="PTHR38706">
    <property type="entry name" value="SI:CH211-198C19.1-RELATED"/>
    <property type="match status" value="1"/>
</dbReference>
<reference evidence="2" key="2">
    <citation type="submission" date="2025-09" db="UniProtKB">
        <authorList>
            <consortium name="Ensembl"/>
        </authorList>
    </citation>
    <scope>IDENTIFICATION</scope>
</reference>
<accession>A0A3B3R6S1</accession>
<keyword evidence="1" id="KW-0472">Membrane</keyword>
<protein>
    <submittedName>
        <fullName evidence="2">Uncharacterized protein</fullName>
    </submittedName>
</protein>
<evidence type="ECO:0000313" key="3">
    <source>
        <dbReference type="Proteomes" id="UP000261540"/>
    </source>
</evidence>
<dbReference type="AlphaFoldDB" id="A0A3B3R6S1"/>
<keyword evidence="1" id="KW-1133">Transmembrane helix</keyword>